<dbReference type="EMBL" id="LC168164">
    <property type="protein sequence ID" value="BAV39356.1"/>
    <property type="molecule type" value="Genomic_DNA"/>
</dbReference>
<keyword evidence="1" id="KW-0175">Coiled coil</keyword>
<organism evidence="2 3">
    <name type="scientific">Tenacibaculum phage pT24</name>
    <dbReference type="NCBI Taxonomy" id="1880590"/>
    <lineage>
        <taxon>Viruses</taxon>
        <taxon>Duplodnaviria</taxon>
        <taxon>Heunggongvirae</taxon>
        <taxon>Uroviricota</taxon>
        <taxon>Caudoviricetes</taxon>
        <taxon>Kungbxnavirus</taxon>
        <taxon>Kungbxnavirus pT24</taxon>
    </lineage>
</organism>
<reference evidence="2 3" key="1">
    <citation type="submission" date="2016-07" db="EMBL/GenBank/DDBJ databases">
        <title>Characterization of three bacteriophages infecting bacteria isolated from shrimp culture pond water.</title>
        <authorList>
            <person name="Khoa H.V."/>
        </authorList>
    </citation>
    <scope>NUCLEOTIDE SEQUENCE [LARGE SCALE GENOMIC DNA]</scope>
</reference>
<evidence type="ECO:0000313" key="2">
    <source>
        <dbReference type="EMBL" id="BAV39356.1"/>
    </source>
</evidence>
<evidence type="ECO:0000256" key="1">
    <source>
        <dbReference type="SAM" id="Coils"/>
    </source>
</evidence>
<proteinExistence type="predicted"/>
<feature type="coiled-coil region" evidence="1">
    <location>
        <begin position="237"/>
        <end position="264"/>
    </location>
</feature>
<evidence type="ECO:0000313" key="3">
    <source>
        <dbReference type="Proteomes" id="UP000224877"/>
    </source>
</evidence>
<accession>A0A1B4XX12</accession>
<protein>
    <submittedName>
        <fullName evidence="2">Uncharacterized protein</fullName>
    </submittedName>
</protein>
<dbReference type="Proteomes" id="UP000224877">
    <property type="component" value="Segment"/>
</dbReference>
<name>A0A1B4XX12_9CAUD</name>
<sequence length="266" mass="31244">MKTLDLLLKKLEPLTKQVVQNTIEYYKEEGFNFTKWTEKEVRLQTQYDIINAFTKYVKSDSKIIKLTANIRAGKIVVYMIIEQDGERHPLETEVIICGGHSVQRIHYRYITKTSLKRIVDSFSKETTKIAKKRLSSVEKLIETQGILDSVKIKLKEDKNKLSILRNFKKEDIIANCENGFDKLYNTSFEDISKNDPERLKCIAKNYGVESFDEKTWNKYREENIYRDAIKALYDSKVKILTSTIKSQTERLTRLESDVKKYKELSK</sequence>
<keyword evidence="3" id="KW-1185">Reference proteome</keyword>
<gene>
    <name evidence="2" type="ORF">BPT24_236</name>
</gene>